<protein>
    <recommendedName>
        <fullName evidence="7">Cytochrome c domain-containing protein</fullName>
    </recommendedName>
</protein>
<dbReference type="PANTHER" id="PTHR30600">
    <property type="entry name" value="CYTOCHROME C PEROXIDASE-RELATED"/>
    <property type="match status" value="1"/>
</dbReference>
<evidence type="ECO:0000256" key="1">
    <source>
        <dbReference type="ARBA" id="ARBA00022617"/>
    </source>
</evidence>
<keyword evidence="5 6" id="KW-0408">Iron</keyword>
<organism evidence="8 9">
    <name type="scientific">Polyangium fumosum</name>
    <dbReference type="NCBI Taxonomy" id="889272"/>
    <lineage>
        <taxon>Bacteria</taxon>
        <taxon>Pseudomonadati</taxon>
        <taxon>Myxococcota</taxon>
        <taxon>Polyangia</taxon>
        <taxon>Polyangiales</taxon>
        <taxon>Polyangiaceae</taxon>
        <taxon>Polyangium</taxon>
    </lineage>
</organism>
<comment type="caution">
    <text evidence="8">The sequence shown here is derived from an EMBL/GenBank/DDBJ whole genome shotgun (WGS) entry which is preliminary data.</text>
</comment>
<dbReference type="InterPro" id="IPR009056">
    <property type="entry name" value="Cyt_c-like_dom"/>
</dbReference>
<dbReference type="PROSITE" id="PS51007">
    <property type="entry name" value="CYTC"/>
    <property type="match status" value="2"/>
</dbReference>
<dbReference type="Gene3D" id="2.130.10.10">
    <property type="entry name" value="YVTN repeat-like/Quinoprotein amine dehydrogenase"/>
    <property type="match status" value="1"/>
</dbReference>
<dbReference type="GO" id="GO:0009055">
    <property type="term" value="F:electron transfer activity"/>
    <property type="evidence" value="ECO:0007669"/>
    <property type="project" value="InterPro"/>
</dbReference>
<dbReference type="InterPro" id="IPR011045">
    <property type="entry name" value="N2O_reductase_N"/>
</dbReference>
<dbReference type="PROSITE" id="PS51257">
    <property type="entry name" value="PROKAR_LIPOPROTEIN"/>
    <property type="match status" value="1"/>
</dbReference>
<dbReference type="SUPFAM" id="SSF50974">
    <property type="entry name" value="Nitrous oxide reductase, N-terminal domain"/>
    <property type="match status" value="1"/>
</dbReference>
<dbReference type="InterPro" id="IPR036909">
    <property type="entry name" value="Cyt_c-like_dom_sf"/>
</dbReference>
<dbReference type="RefSeq" id="WP_136935571.1">
    <property type="nucleotide sequence ID" value="NZ_SSMQ01000092.1"/>
</dbReference>
<dbReference type="GO" id="GO:0004130">
    <property type="term" value="F:cytochrome-c peroxidase activity"/>
    <property type="evidence" value="ECO:0007669"/>
    <property type="project" value="TreeGrafter"/>
</dbReference>
<evidence type="ECO:0000256" key="2">
    <source>
        <dbReference type="ARBA" id="ARBA00022723"/>
    </source>
</evidence>
<dbReference type="PANTHER" id="PTHR30600:SF10">
    <property type="entry name" value="BLL6722 PROTEIN"/>
    <property type="match status" value="1"/>
</dbReference>
<feature type="domain" description="Cytochrome c" evidence="7">
    <location>
        <begin position="601"/>
        <end position="707"/>
    </location>
</feature>
<keyword evidence="2 6" id="KW-0479">Metal-binding</keyword>
<dbReference type="Gene3D" id="1.10.760.10">
    <property type="entry name" value="Cytochrome c-like domain"/>
    <property type="match status" value="1"/>
</dbReference>
<name>A0A4U1INX1_9BACT</name>
<keyword evidence="4" id="KW-0560">Oxidoreductase</keyword>
<keyword evidence="1 6" id="KW-0349">Heme</keyword>
<dbReference type="SUPFAM" id="SSF46626">
    <property type="entry name" value="Cytochrome c"/>
    <property type="match status" value="2"/>
</dbReference>
<dbReference type="AlphaFoldDB" id="A0A4U1INX1"/>
<dbReference type="OrthoDB" id="5342087at2"/>
<reference evidence="8 9" key="1">
    <citation type="submission" date="2019-04" db="EMBL/GenBank/DDBJ databases">
        <authorList>
            <person name="Li Y."/>
            <person name="Wang J."/>
        </authorList>
    </citation>
    <scope>NUCLEOTIDE SEQUENCE [LARGE SCALE GENOMIC DNA]</scope>
    <source>
        <strain evidence="8 9">DSM 14668</strain>
    </source>
</reference>
<evidence type="ECO:0000259" key="7">
    <source>
        <dbReference type="PROSITE" id="PS51007"/>
    </source>
</evidence>
<gene>
    <name evidence="8" type="ORF">E8A74_46200</name>
</gene>
<dbReference type="GO" id="GO:0020037">
    <property type="term" value="F:heme binding"/>
    <property type="evidence" value="ECO:0007669"/>
    <property type="project" value="InterPro"/>
</dbReference>
<proteinExistence type="predicted"/>
<evidence type="ECO:0000256" key="6">
    <source>
        <dbReference type="PROSITE-ProRule" id="PRU00433"/>
    </source>
</evidence>
<evidence type="ECO:0000313" key="8">
    <source>
        <dbReference type="EMBL" id="TKC95831.1"/>
    </source>
</evidence>
<feature type="domain" description="Cytochrome c" evidence="7">
    <location>
        <begin position="456"/>
        <end position="589"/>
    </location>
</feature>
<sequence length="707" mass="74406">MPTQRPVGSFGSRLGLVSIAVGVSLGLGVGCTCTGSDQASVDAGATQPLASVSAASPTTSAAPATNAASIGPRQGSVLSRGVGEEALYVADEDHGVLRRVPLPLSPGGAGTAVEMPGPPAQVVTLPGRVLVTIRDPGLLVEFRAEPSAALVEVSRVKLPADAWGLAVTADQSLALVTSAWTHKVSAVDLRSHEVRWTVDVAREPRGIALRKDGQSAYISHLTGAGLTRLDELGGSTPTIRRVELPASPLRTPVGRALNAALGYAITLSPDESLLYAPRHALGALGEIAWFGAATVDVLVTGADKGLAPLHRDHTTLVRAEGEGPAPELQIPGTSLAVFTQPRAVVYRRSADTLLVAGEGDDRLVEVDALAVDPTLSVVATYDVGSERDPALGIANRGGAPAGVVLSEDEATAFVFCGATYDLVAIPLAPRAPRGAFSNEKAPAPTFVRVADDPIGGDAAIGRRLFYNATDRLMSGGLGCAGCHPEGRDDGHVWHEAKFNTEDGTNVNFVGTAENVPETDRTRGVPRRTPMLAGRVSSPGPYGWVGESPDLVSRLRGGFGLHRWGGVPKHEPQNLDARALRIATFVRAGLKPPPREKRTLDAVEQRGKEVFMNDAVQCARCHVPGTEYTDRSVYPLPKLARRPDFDELKTGELRVPSLLYLEGRAPFLHDGSAANLDELVAKNNDRMGKTNQLSKEDRDALAAFLRTL</sequence>
<keyword evidence="3" id="KW-0732">Signal</keyword>
<evidence type="ECO:0000256" key="4">
    <source>
        <dbReference type="ARBA" id="ARBA00023002"/>
    </source>
</evidence>
<evidence type="ECO:0000256" key="5">
    <source>
        <dbReference type="ARBA" id="ARBA00023004"/>
    </source>
</evidence>
<accession>A0A4U1INX1</accession>
<dbReference type="GO" id="GO:0046872">
    <property type="term" value="F:metal ion binding"/>
    <property type="evidence" value="ECO:0007669"/>
    <property type="project" value="UniProtKB-KW"/>
</dbReference>
<dbReference type="InterPro" id="IPR015943">
    <property type="entry name" value="WD40/YVTN_repeat-like_dom_sf"/>
</dbReference>
<evidence type="ECO:0000313" key="9">
    <source>
        <dbReference type="Proteomes" id="UP000309215"/>
    </source>
</evidence>
<evidence type="ECO:0000256" key="3">
    <source>
        <dbReference type="ARBA" id="ARBA00022729"/>
    </source>
</evidence>
<dbReference type="Proteomes" id="UP000309215">
    <property type="component" value="Unassembled WGS sequence"/>
</dbReference>
<keyword evidence="9" id="KW-1185">Reference proteome</keyword>
<dbReference type="EMBL" id="SSMQ01000092">
    <property type="protein sequence ID" value="TKC95831.1"/>
    <property type="molecule type" value="Genomic_DNA"/>
</dbReference>
<dbReference type="InterPro" id="IPR051395">
    <property type="entry name" value="Cytochrome_c_Peroxidase/MauG"/>
</dbReference>